<evidence type="ECO:0000313" key="8">
    <source>
        <dbReference type="Proteomes" id="UP001595711"/>
    </source>
</evidence>
<dbReference type="EMBL" id="JBHRYJ010000001">
    <property type="protein sequence ID" value="MFC3674052.1"/>
    <property type="molecule type" value="Genomic_DNA"/>
</dbReference>
<sequence>MTYATRIQPFLAAVALPLLLGACVGGMPQQGDTQNTGITPLITYPVTSNDTPYSRCLAKLGTLSGYDNLPTFAVGSVVDKTGKLAAGDEGFVISQGATEMVISALYKTRKARLVERFDLRLVNAELQFSKNSMSGRAVVDGAVRPSDFLLVGAVTELNYNILTGGAGLWVAGMGAGMRGVIINVALDLRVIDTGSLEIVYVSSLQKQIVGYEVEANVFRFFGSTLIEADAGHIRNEPLQLGLRSVVEMSVLDIMTDFLSLPNETDCEVSPAHHVPAVAVDDAAFQPQSRN</sequence>
<dbReference type="PANTHER" id="PTHR41164:SF1">
    <property type="entry name" value="CURLI PRODUCTION ASSEMBLY_TRANSPORT COMPONENT CSGG"/>
    <property type="match status" value="1"/>
</dbReference>
<evidence type="ECO:0000256" key="2">
    <source>
        <dbReference type="ARBA" id="ARBA00022729"/>
    </source>
</evidence>
<evidence type="ECO:0000256" key="3">
    <source>
        <dbReference type="ARBA" id="ARBA00023136"/>
    </source>
</evidence>
<accession>A0ABV7VB30</accession>
<evidence type="ECO:0000256" key="6">
    <source>
        <dbReference type="SAM" id="SignalP"/>
    </source>
</evidence>
<keyword evidence="3" id="KW-0472">Membrane</keyword>
<comment type="caution">
    <text evidence="7">The sequence shown here is derived from an EMBL/GenBank/DDBJ whole genome shotgun (WGS) entry which is preliminary data.</text>
</comment>
<dbReference type="PROSITE" id="PS51257">
    <property type="entry name" value="PROKAR_LIPOPROTEIN"/>
    <property type="match status" value="1"/>
</dbReference>
<gene>
    <name evidence="7" type="ORF">ACFOOQ_00765</name>
</gene>
<organism evidence="7 8">
    <name type="scientific">Ferrovibrio xuzhouensis</name>
    <dbReference type="NCBI Taxonomy" id="1576914"/>
    <lineage>
        <taxon>Bacteria</taxon>
        <taxon>Pseudomonadati</taxon>
        <taxon>Pseudomonadota</taxon>
        <taxon>Alphaproteobacteria</taxon>
        <taxon>Rhodospirillales</taxon>
        <taxon>Rhodospirillaceae</taxon>
        <taxon>Ferrovibrio</taxon>
    </lineage>
</organism>
<feature type="signal peptide" evidence="6">
    <location>
        <begin position="1"/>
        <end position="22"/>
    </location>
</feature>
<name>A0ABV7VB30_9PROT</name>
<evidence type="ECO:0000256" key="1">
    <source>
        <dbReference type="ARBA" id="ARBA00022475"/>
    </source>
</evidence>
<dbReference type="PANTHER" id="PTHR41164">
    <property type="entry name" value="CURLI PRODUCTION ASSEMBLY/TRANSPORT COMPONENT CSGG"/>
    <property type="match status" value="1"/>
</dbReference>
<dbReference type="Proteomes" id="UP001595711">
    <property type="component" value="Unassembled WGS sequence"/>
</dbReference>
<keyword evidence="4" id="KW-0564">Palmitate</keyword>
<keyword evidence="8" id="KW-1185">Reference proteome</keyword>
<dbReference type="Pfam" id="PF03783">
    <property type="entry name" value="CsgG"/>
    <property type="match status" value="1"/>
</dbReference>
<dbReference type="RefSeq" id="WP_379720295.1">
    <property type="nucleotide sequence ID" value="NZ_JBHRYJ010000001.1"/>
</dbReference>
<keyword evidence="2 6" id="KW-0732">Signal</keyword>
<dbReference type="InterPro" id="IPR005534">
    <property type="entry name" value="Curli_assmbl/transp-comp_CsgG"/>
</dbReference>
<keyword evidence="5" id="KW-0449">Lipoprotein</keyword>
<evidence type="ECO:0000313" key="7">
    <source>
        <dbReference type="EMBL" id="MFC3674052.1"/>
    </source>
</evidence>
<feature type="chain" id="PRO_5046123687" evidence="6">
    <location>
        <begin position="23"/>
        <end position="290"/>
    </location>
</feature>
<evidence type="ECO:0000256" key="4">
    <source>
        <dbReference type="ARBA" id="ARBA00023139"/>
    </source>
</evidence>
<proteinExistence type="predicted"/>
<keyword evidence="1" id="KW-1003">Cell membrane</keyword>
<reference evidence="8" key="1">
    <citation type="journal article" date="2019" name="Int. J. Syst. Evol. Microbiol.">
        <title>The Global Catalogue of Microorganisms (GCM) 10K type strain sequencing project: providing services to taxonomists for standard genome sequencing and annotation.</title>
        <authorList>
            <consortium name="The Broad Institute Genomics Platform"/>
            <consortium name="The Broad Institute Genome Sequencing Center for Infectious Disease"/>
            <person name="Wu L."/>
            <person name="Ma J."/>
        </authorList>
    </citation>
    <scope>NUCLEOTIDE SEQUENCE [LARGE SCALE GENOMIC DNA]</scope>
    <source>
        <strain evidence="8">KCTC 42182</strain>
    </source>
</reference>
<protein>
    <submittedName>
        <fullName evidence="7">CsgG/HfaB family protein</fullName>
    </submittedName>
</protein>
<evidence type="ECO:0000256" key="5">
    <source>
        <dbReference type="ARBA" id="ARBA00023288"/>
    </source>
</evidence>
<dbReference type="Gene3D" id="3.40.50.10610">
    <property type="entry name" value="ABC-type transport auxiliary lipoprotein component"/>
    <property type="match status" value="1"/>
</dbReference>